<keyword evidence="1" id="KW-1133">Transmembrane helix</keyword>
<feature type="transmembrane region" description="Helical" evidence="1">
    <location>
        <begin position="84"/>
        <end position="106"/>
    </location>
</feature>
<dbReference type="EMBL" id="JASCTH010000042">
    <property type="protein sequence ID" value="MDI6105265.1"/>
    <property type="molecule type" value="Genomic_DNA"/>
</dbReference>
<accession>A0ABT6WZT1</accession>
<evidence type="ECO:0000313" key="3">
    <source>
        <dbReference type="EMBL" id="MDI6105265.1"/>
    </source>
</evidence>
<evidence type="ECO:0000259" key="2">
    <source>
        <dbReference type="Pfam" id="PF07885"/>
    </source>
</evidence>
<feature type="transmembrane region" description="Helical" evidence="1">
    <location>
        <begin position="31"/>
        <end position="48"/>
    </location>
</feature>
<reference evidence="3 4" key="1">
    <citation type="submission" date="2023-05" db="EMBL/GenBank/DDBJ databases">
        <title>Actinoplanes sp. NEAU-A12 genome sequencing.</title>
        <authorList>
            <person name="Wang Z.-S."/>
        </authorList>
    </citation>
    <scope>NUCLEOTIDE SEQUENCE [LARGE SCALE GENOMIC DNA]</scope>
    <source>
        <strain evidence="3 4">NEAU-A12</strain>
    </source>
</reference>
<keyword evidence="1" id="KW-0472">Membrane</keyword>
<evidence type="ECO:0000313" key="4">
    <source>
        <dbReference type="Proteomes" id="UP001241758"/>
    </source>
</evidence>
<protein>
    <submittedName>
        <fullName evidence="3">Ion channel</fullName>
    </submittedName>
</protein>
<dbReference type="Gene3D" id="1.10.287.70">
    <property type="match status" value="1"/>
</dbReference>
<keyword evidence="1" id="KW-0812">Transmembrane</keyword>
<dbReference type="Proteomes" id="UP001241758">
    <property type="component" value="Unassembled WGS sequence"/>
</dbReference>
<dbReference type="Pfam" id="PF07885">
    <property type="entry name" value="Ion_trans_2"/>
    <property type="match status" value="1"/>
</dbReference>
<gene>
    <name evidence="3" type="ORF">QLQ12_42450</name>
</gene>
<dbReference type="PRINTS" id="PR00169">
    <property type="entry name" value="KCHANNEL"/>
</dbReference>
<name>A0ABT6WZT1_9ACTN</name>
<comment type="caution">
    <text evidence="3">The sequence shown here is derived from an EMBL/GenBank/DDBJ whole genome shotgun (WGS) entry which is preliminary data.</text>
</comment>
<organism evidence="3 4">
    <name type="scientific">Actinoplanes sandaracinus</name>
    <dbReference type="NCBI Taxonomy" id="3045177"/>
    <lineage>
        <taxon>Bacteria</taxon>
        <taxon>Bacillati</taxon>
        <taxon>Actinomycetota</taxon>
        <taxon>Actinomycetes</taxon>
        <taxon>Micromonosporales</taxon>
        <taxon>Micromonosporaceae</taxon>
        <taxon>Actinoplanes</taxon>
    </lineage>
</organism>
<evidence type="ECO:0000256" key="1">
    <source>
        <dbReference type="SAM" id="Phobius"/>
    </source>
</evidence>
<keyword evidence="4" id="KW-1185">Reference proteome</keyword>
<dbReference type="InterPro" id="IPR013099">
    <property type="entry name" value="K_chnl_dom"/>
</dbReference>
<feature type="transmembrane region" description="Helical" evidence="1">
    <location>
        <begin position="7"/>
        <end position="25"/>
    </location>
</feature>
<feature type="transmembrane region" description="Helical" evidence="1">
    <location>
        <begin position="118"/>
        <end position="141"/>
    </location>
</feature>
<dbReference type="RefSeq" id="WP_282766732.1">
    <property type="nucleotide sequence ID" value="NZ_JASCTH010000042.1"/>
</dbReference>
<dbReference type="SUPFAM" id="SSF81324">
    <property type="entry name" value="Voltage-gated potassium channels"/>
    <property type="match status" value="1"/>
</dbReference>
<proteinExistence type="predicted"/>
<feature type="domain" description="Potassium channel" evidence="2">
    <location>
        <begin position="138"/>
        <end position="205"/>
    </location>
</feature>
<sequence>MRTRPTRGGYGLVLVLIVGTYVLALSAQHRWMIAVLLFVQTGTVWQALRVSGARTGVRLAAAVVFVLALVGAVLNVVAGDSPLIGWTFLAASALYLLAPFSIVRDLGTHRGVDPQTMLGALAAYLLIGMAFGFGYACLAAIQPGPLFGDGGDPSLSEALFFSFVTMTTTGYGDLVPVANPAQSIAVLEALTGQLFLVTAVAKVVENWRPRAWNSRKDQTRP</sequence>
<feature type="transmembrane region" description="Helical" evidence="1">
    <location>
        <begin position="60"/>
        <end position="78"/>
    </location>
</feature>